<reference evidence="3 4" key="1">
    <citation type="submission" date="2017-04" db="EMBL/GenBank/DDBJ databases">
        <title>Compelte genome sequence of WV33.</title>
        <authorList>
            <person name="Lee P.C."/>
        </authorList>
    </citation>
    <scope>NUCLEOTIDE SEQUENCE [LARGE SCALE GENOMIC DNA]</scope>
    <source>
        <strain evidence="3 4">WV33</strain>
    </source>
</reference>
<dbReference type="Proteomes" id="UP000244527">
    <property type="component" value="Chromosome"/>
</dbReference>
<sequence>MNKNYQQTSNYFSVTMTLEINPECNFEEDFFKMHKSLVQTRFANNKEKLASNDNRQTLKTVFIGFAIASGNDRATKAIELALLPLLVNLSKNIFLFISSYSTKISIDEVGVINDYIQEKSGLDAHIVMMLSEDDNLGDAIAITVMTAANLKIR</sequence>
<dbReference type="InterPro" id="IPR008280">
    <property type="entry name" value="Tub_FtsZ_C"/>
</dbReference>
<evidence type="ECO:0000256" key="1">
    <source>
        <dbReference type="ARBA" id="ARBA00022741"/>
    </source>
</evidence>
<name>A0A2S1LD74_9FLAO</name>
<protein>
    <submittedName>
        <fullName evidence="3">Uncharacterized protein</fullName>
    </submittedName>
</protein>
<dbReference type="EMBL" id="CP020918">
    <property type="protein sequence ID" value="AWG21651.1"/>
    <property type="molecule type" value="Genomic_DNA"/>
</dbReference>
<keyword evidence="2" id="KW-0342">GTP-binding</keyword>
<evidence type="ECO:0000256" key="2">
    <source>
        <dbReference type="ARBA" id="ARBA00023134"/>
    </source>
</evidence>
<evidence type="ECO:0000313" key="3">
    <source>
        <dbReference type="EMBL" id="AWG21651.1"/>
    </source>
</evidence>
<proteinExistence type="predicted"/>
<dbReference type="OrthoDB" id="9905352at2"/>
<keyword evidence="4" id="KW-1185">Reference proteome</keyword>
<organism evidence="3 4">
    <name type="scientific">Flavobacterium faecale</name>
    <dbReference type="NCBI Taxonomy" id="1355330"/>
    <lineage>
        <taxon>Bacteria</taxon>
        <taxon>Pseudomonadati</taxon>
        <taxon>Bacteroidota</taxon>
        <taxon>Flavobacteriia</taxon>
        <taxon>Flavobacteriales</taxon>
        <taxon>Flavobacteriaceae</taxon>
        <taxon>Flavobacterium</taxon>
    </lineage>
</organism>
<gene>
    <name evidence="3" type="ORF">FFWV33_08935</name>
</gene>
<dbReference type="KEGG" id="ffa:FFWV33_08935"/>
<dbReference type="InterPro" id="IPR037103">
    <property type="entry name" value="Tubulin/FtsZ-like_C"/>
</dbReference>
<dbReference type="Gene3D" id="3.30.1330.20">
    <property type="entry name" value="Tubulin/FtsZ, C-terminal domain"/>
    <property type="match status" value="1"/>
</dbReference>
<dbReference type="SUPFAM" id="SSF55307">
    <property type="entry name" value="Tubulin C-terminal domain-like"/>
    <property type="match status" value="1"/>
</dbReference>
<dbReference type="GO" id="GO:0005525">
    <property type="term" value="F:GTP binding"/>
    <property type="evidence" value="ECO:0007669"/>
    <property type="project" value="UniProtKB-KW"/>
</dbReference>
<evidence type="ECO:0000313" key="4">
    <source>
        <dbReference type="Proteomes" id="UP000244527"/>
    </source>
</evidence>
<accession>A0A2S1LD74</accession>
<dbReference type="AlphaFoldDB" id="A0A2S1LD74"/>
<keyword evidence="1" id="KW-0547">Nucleotide-binding</keyword>
<dbReference type="RefSeq" id="WP_108740589.1">
    <property type="nucleotide sequence ID" value="NZ_CP020918.1"/>
</dbReference>